<dbReference type="Pfam" id="PF01475">
    <property type="entry name" value="FUR"/>
    <property type="match status" value="1"/>
</dbReference>
<protein>
    <submittedName>
        <fullName evidence="13">Transcriptional repressor</fullName>
    </submittedName>
</protein>
<dbReference type="Gene3D" id="1.10.10.10">
    <property type="entry name" value="Winged helix-like DNA-binding domain superfamily/Winged helix DNA-binding domain"/>
    <property type="match status" value="1"/>
</dbReference>
<feature type="binding site" evidence="12">
    <location>
        <position position="112"/>
    </location>
    <ligand>
        <name>Fe cation</name>
        <dbReference type="ChEBI" id="CHEBI:24875"/>
    </ligand>
</feature>
<comment type="subunit">
    <text evidence="3">Homodimer.</text>
</comment>
<keyword evidence="4" id="KW-0963">Cytoplasm</keyword>
<keyword evidence="7 11" id="KW-0862">Zinc</keyword>
<evidence type="ECO:0000256" key="6">
    <source>
        <dbReference type="ARBA" id="ARBA00022723"/>
    </source>
</evidence>
<feature type="binding site" evidence="12">
    <location>
        <position position="91"/>
    </location>
    <ligand>
        <name>Fe cation</name>
        <dbReference type="ChEBI" id="CHEBI:24875"/>
    </ligand>
</feature>
<dbReference type="PANTHER" id="PTHR33202">
    <property type="entry name" value="ZINC UPTAKE REGULATION PROTEIN"/>
    <property type="match status" value="1"/>
</dbReference>
<dbReference type="InterPro" id="IPR036388">
    <property type="entry name" value="WH-like_DNA-bd_sf"/>
</dbReference>
<sequence>MNSESLQFKNYIESKGLLFTPERQCVAEEVFASHNHMDAEELLKHLKSKGSKASRATVYRTLDLLVESGLVKKIDLGEGRLVYEHTAGHPHHDHLVCLKCGSVQEFEEPLIEQLQEWACEKANFKPTGHSLNIYGYCRGCTTGKR</sequence>
<evidence type="ECO:0000256" key="11">
    <source>
        <dbReference type="PIRSR" id="PIRSR602481-1"/>
    </source>
</evidence>
<evidence type="ECO:0000256" key="1">
    <source>
        <dbReference type="ARBA" id="ARBA00004496"/>
    </source>
</evidence>
<dbReference type="RefSeq" id="WP_286679132.1">
    <property type="nucleotide sequence ID" value="NZ_MNXI01000131.1"/>
</dbReference>
<dbReference type="GO" id="GO:0005829">
    <property type="term" value="C:cytosol"/>
    <property type="evidence" value="ECO:0007669"/>
    <property type="project" value="TreeGrafter"/>
</dbReference>
<evidence type="ECO:0000313" key="14">
    <source>
        <dbReference type="Proteomes" id="UP000230956"/>
    </source>
</evidence>
<feature type="binding site" evidence="12">
    <location>
        <position position="93"/>
    </location>
    <ligand>
        <name>Fe cation</name>
        <dbReference type="ChEBI" id="CHEBI:24875"/>
    </ligand>
</feature>
<evidence type="ECO:0000256" key="10">
    <source>
        <dbReference type="ARBA" id="ARBA00023163"/>
    </source>
</evidence>
<keyword evidence="6 11" id="KW-0479">Metal-binding</keyword>
<evidence type="ECO:0000256" key="2">
    <source>
        <dbReference type="ARBA" id="ARBA00007957"/>
    </source>
</evidence>
<dbReference type="GO" id="GO:1900376">
    <property type="term" value="P:regulation of secondary metabolite biosynthetic process"/>
    <property type="evidence" value="ECO:0007669"/>
    <property type="project" value="TreeGrafter"/>
</dbReference>
<gene>
    <name evidence="13" type="ORF">COY37_00075</name>
</gene>
<dbReference type="Gene3D" id="3.30.1490.190">
    <property type="match status" value="1"/>
</dbReference>
<comment type="caution">
    <text evidence="13">The sequence shown here is derived from an EMBL/GenBank/DDBJ whole genome shotgun (WGS) entry which is preliminary data.</text>
</comment>
<evidence type="ECO:0000256" key="3">
    <source>
        <dbReference type="ARBA" id="ARBA00011738"/>
    </source>
</evidence>
<evidence type="ECO:0000256" key="8">
    <source>
        <dbReference type="ARBA" id="ARBA00023015"/>
    </source>
</evidence>
<keyword evidence="9" id="KW-0238">DNA-binding</keyword>
<keyword evidence="12" id="KW-0408">Iron</keyword>
<keyword evidence="8" id="KW-0805">Transcription regulation</keyword>
<dbReference type="CDD" id="cd07153">
    <property type="entry name" value="Fur_like"/>
    <property type="match status" value="1"/>
</dbReference>
<keyword evidence="10" id="KW-0804">Transcription</keyword>
<proteinExistence type="inferred from homology"/>
<feature type="binding site" evidence="12">
    <location>
        <position position="129"/>
    </location>
    <ligand>
        <name>Fe cation</name>
        <dbReference type="ChEBI" id="CHEBI:24875"/>
    </ligand>
</feature>
<dbReference type="SUPFAM" id="SSF46785">
    <property type="entry name" value="Winged helix' DNA-binding domain"/>
    <property type="match status" value="1"/>
</dbReference>
<reference evidence="14" key="1">
    <citation type="submission" date="2017-09" db="EMBL/GenBank/DDBJ databases">
        <title>Depth-based differentiation of microbial function through sediment-hosted aquifers and enrichment of novel symbionts in the deep terrestrial subsurface.</title>
        <authorList>
            <person name="Probst A.J."/>
            <person name="Ladd B."/>
            <person name="Jarett J.K."/>
            <person name="Geller-Mcgrath D.E."/>
            <person name="Sieber C.M.K."/>
            <person name="Emerson J.B."/>
            <person name="Anantharaman K."/>
            <person name="Thomas B.C."/>
            <person name="Malmstrom R."/>
            <person name="Stieglmeier M."/>
            <person name="Klingl A."/>
            <person name="Woyke T."/>
            <person name="Ryan C.M."/>
            <person name="Banfield J.F."/>
        </authorList>
    </citation>
    <scope>NUCLEOTIDE SEQUENCE [LARGE SCALE GENOMIC DNA]</scope>
</reference>
<dbReference type="InterPro" id="IPR043135">
    <property type="entry name" value="Fur_C"/>
</dbReference>
<dbReference type="GO" id="GO:0003700">
    <property type="term" value="F:DNA-binding transcription factor activity"/>
    <property type="evidence" value="ECO:0007669"/>
    <property type="project" value="InterPro"/>
</dbReference>
<dbReference type="GO" id="GO:0000976">
    <property type="term" value="F:transcription cis-regulatory region binding"/>
    <property type="evidence" value="ECO:0007669"/>
    <property type="project" value="TreeGrafter"/>
</dbReference>
<dbReference type="AlphaFoldDB" id="A0A2M7TBT2"/>
<organism evidence="13 14">
    <name type="scientific">Candidatus Aquicultor secundus</name>
    <dbReference type="NCBI Taxonomy" id="1973895"/>
    <lineage>
        <taxon>Bacteria</taxon>
        <taxon>Bacillati</taxon>
        <taxon>Actinomycetota</taxon>
        <taxon>Candidatus Aquicultoria</taxon>
        <taxon>Candidatus Aquicultorales</taxon>
        <taxon>Candidatus Aquicultoraceae</taxon>
        <taxon>Candidatus Aquicultor</taxon>
    </lineage>
</organism>
<feature type="binding site" evidence="11">
    <location>
        <position position="140"/>
    </location>
    <ligand>
        <name>Zn(2+)</name>
        <dbReference type="ChEBI" id="CHEBI:29105"/>
    </ligand>
</feature>
<evidence type="ECO:0000256" key="7">
    <source>
        <dbReference type="ARBA" id="ARBA00022833"/>
    </source>
</evidence>
<comment type="subcellular location">
    <subcellularLocation>
        <location evidence="1">Cytoplasm</location>
    </subcellularLocation>
</comment>
<dbReference type="EMBL" id="PFNG01000003">
    <property type="protein sequence ID" value="PIZ42653.1"/>
    <property type="molecule type" value="Genomic_DNA"/>
</dbReference>
<comment type="similarity">
    <text evidence="2">Belongs to the Fur family.</text>
</comment>
<feature type="binding site" evidence="11">
    <location>
        <position position="97"/>
    </location>
    <ligand>
        <name>Zn(2+)</name>
        <dbReference type="ChEBI" id="CHEBI:29105"/>
    </ligand>
</feature>
<dbReference type="InterPro" id="IPR036390">
    <property type="entry name" value="WH_DNA-bd_sf"/>
</dbReference>
<keyword evidence="5" id="KW-0678">Repressor</keyword>
<comment type="cofactor">
    <cofactor evidence="11">
        <name>Zn(2+)</name>
        <dbReference type="ChEBI" id="CHEBI:29105"/>
    </cofactor>
    <text evidence="11">Binds 1 zinc ion per subunit.</text>
</comment>
<evidence type="ECO:0000256" key="5">
    <source>
        <dbReference type="ARBA" id="ARBA00022491"/>
    </source>
</evidence>
<feature type="binding site" evidence="11">
    <location>
        <position position="137"/>
    </location>
    <ligand>
        <name>Zn(2+)</name>
        <dbReference type="ChEBI" id="CHEBI:29105"/>
    </ligand>
</feature>
<comment type="cofactor">
    <cofactor evidence="12">
        <name>Mn(2+)</name>
        <dbReference type="ChEBI" id="CHEBI:29035"/>
    </cofactor>
    <cofactor evidence="12">
        <name>Fe(2+)</name>
        <dbReference type="ChEBI" id="CHEBI:29033"/>
    </cofactor>
    <text evidence="12">Binds 1 Mn(2+) or Fe(2+) ion per subunit.</text>
</comment>
<evidence type="ECO:0000256" key="4">
    <source>
        <dbReference type="ARBA" id="ARBA00022490"/>
    </source>
</evidence>
<dbReference type="InterPro" id="IPR002481">
    <property type="entry name" value="FUR"/>
</dbReference>
<dbReference type="PANTHER" id="PTHR33202:SF2">
    <property type="entry name" value="FERRIC UPTAKE REGULATION PROTEIN"/>
    <property type="match status" value="1"/>
</dbReference>
<name>A0A2M7TBT2_9ACTN</name>
<accession>A0A2M7TBT2</accession>
<evidence type="ECO:0000256" key="12">
    <source>
        <dbReference type="PIRSR" id="PIRSR602481-2"/>
    </source>
</evidence>
<feature type="binding site" evidence="11">
    <location>
        <position position="100"/>
    </location>
    <ligand>
        <name>Zn(2+)</name>
        <dbReference type="ChEBI" id="CHEBI:29105"/>
    </ligand>
</feature>
<evidence type="ECO:0000313" key="13">
    <source>
        <dbReference type="EMBL" id="PIZ42653.1"/>
    </source>
</evidence>
<evidence type="ECO:0000256" key="9">
    <source>
        <dbReference type="ARBA" id="ARBA00023125"/>
    </source>
</evidence>
<dbReference type="GO" id="GO:0008270">
    <property type="term" value="F:zinc ion binding"/>
    <property type="evidence" value="ECO:0007669"/>
    <property type="project" value="TreeGrafter"/>
</dbReference>
<dbReference type="Proteomes" id="UP000230956">
    <property type="component" value="Unassembled WGS sequence"/>
</dbReference>
<dbReference type="GO" id="GO:0045892">
    <property type="term" value="P:negative regulation of DNA-templated transcription"/>
    <property type="evidence" value="ECO:0007669"/>
    <property type="project" value="TreeGrafter"/>
</dbReference>